<protein>
    <recommendedName>
        <fullName evidence="5">CCHC-type domain-containing protein</fullName>
    </recommendedName>
</protein>
<keyword evidence="1" id="KW-0507">mRNA processing</keyword>
<gene>
    <name evidence="6" type="ORF">EVJ58_g7800</name>
</gene>
<feature type="transmembrane region" description="Helical" evidence="4">
    <location>
        <begin position="502"/>
        <end position="527"/>
    </location>
</feature>
<feature type="compositionally biased region" description="Basic and acidic residues" evidence="3">
    <location>
        <begin position="138"/>
        <end position="155"/>
    </location>
</feature>
<feature type="region of interest" description="Disordered" evidence="3">
    <location>
        <begin position="59"/>
        <end position="192"/>
    </location>
</feature>
<organism evidence="6 7">
    <name type="scientific">Rhodofomes roseus</name>
    <dbReference type="NCBI Taxonomy" id="34475"/>
    <lineage>
        <taxon>Eukaryota</taxon>
        <taxon>Fungi</taxon>
        <taxon>Dikarya</taxon>
        <taxon>Basidiomycota</taxon>
        <taxon>Agaricomycotina</taxon>
        <taxon>Agaricomycetes</taxon>
        <taxon>Polyporales</taxon>
        <taxon>Rhodofomes</taxon>
    </lineage>
</organism>
<keyword evidence="2" id="KW-0862">Zinc</keyword>
<dbReference type="EMBL" id="SEKV01000527">
    <property type="protein sequence ID" value="TFY56168.1"/>
    <property type="molecule type" value="Genomic_DNA"/>
</dbReference>
<dbReference type="Pfam" id="PF00098">
    <property type="entry name" value="zf-CCHC"/>
    <property type="match status" value="1"/>
</dbReference>
<dbReference type="InterPro" id="IPR001878">
    <property type="entry name" value="Znf_CCHC"/>
</dbReference>
<dbReference type="GO" id="GO:0003676">
    <property type="term" value="F:nucleic acid binding"/>
    <property type="evidence" value="ECO:0007669"/>
    <property type="project" value="InterPro"/>
</dbReference>
<dbReference type="AlphaFoldDB" id="A0A4Y9Y2M2"/>
<evidence type="ECO:0000256" key="3">
    <source>
        <dbReference type="SAM" id="MobiDB-lite"/>
    </source>
</evidence>
<dbReference type="PANTHER" id="PTHR46242:SF1">
    <property type="entry name" value="ZINC FINGER CCHC DOMAIN-CONTAINING PROTEIN 9"/>
    <property type="match status" value="1"/>
</dbReference>
<dbReference type="InterPro" id="IPR042246">
    <property type="entry name" value="ZCCHC9"/>
</dbReference>
<keyword evidence="2" id="KW-0863">Zinc-finger</keyword>
<evidence type="ECO:0000313" key="6">
    <source>
        <dbReference type="EMBL" id="TFY56168.1"/>
    </source>
</evidence>
<dbReference type="GO" id="GO:0008270">
    <property type="term" value="F:zinc ion binding"/>
    <property type="evidence" value="ECO:0007669"/>
    <property type="project" value="UniProtKB-KW"/>
</dbReference>
<dbReference type="InterPro" id="IPR036875">
    <property type="entry name" value="Znf_CCHC_sf"/>
</dbReference>
<dbReference type="Gene3D" id="4.10.60.10">
    <property type="entry name" value="Zinc finger, CCHC-type"/>
    <property type="match status" value="2"/>
</dbReference>
<proteinExistence type="predicted"/>
<evidence type="ECO:0000256" key="2">
    <source>
        <dbReference type="PROSITE-ProRule" id="PRU00047"/>
    </source>
</evidence>
<feature type="transmembrane region" description="Helical" evidence="4">
    <location>
        <begin position="534"/>
        <end position="559"/>
    </location>
</feature>
<comment type="caution">
    <text evidence="6">The sequence shown here is derived from an EMBL/GenBank/DDBJ whole genome shotgun (WGS) entry which is preliminary data.</text>
</comment>
<dbReference type="PANTHER" id="PTHR46242">
    <property type="entry name" value="ZINC FINGER CCHC DOMAIN-CONTAINING PROTEIN 9 ZCCHC9"/>
    <property type="match status" value="1"/>
</dbReference>
<feature type="transmembrane region" description="Helical" evidence="4">
    <location>
        <begin position="609"/>
        <end position="638"/>
    </location>
</feature>
<reference evidence="6 7" key="1">
    <citation type="submission" date="2019-01" db="EMBL/GenBank/DDBJ databases">
        <title>Genome sequencing of the rare red list fungi Fomitopsis rosea.</title>
        <authorList>
            <person name="Buettner E."/>
            <person name="Kellner H."/>
        </authorList>
    </citation>
    <scope>NUCLEOTIDE SEQUENCE [LARGE SCALE GENOMIC DNA]</scope>
    <source>
        <strain evidence="6 7">DSM 105464</strain>
    </source>
</reference>
<name>A0A4Y9Y2M2_9APHY</name>
<dbReference type="Pfam" id="PF20152">
    <property type="entry name" value="DUF6534"/>
    <property type="match status" value="1"/>
</dbReference>
<feature type="domain" description="CCHC-type" evidence="5">
    <location>
        <begin position="268"/>
        <end position="283"/>
    </location>
</feature>
<keyword evidence="2" id="KW-0479">Metal-binding</keyword>
<evidence type="ECO:0000256" key="1">
    <source>
        <dbReference type="ARBA" id="ARBA00022664"/>
    </source>
</evidence>
<dbReference type="InterPro" id="IPR045339">
    <property type="entry name" value="DUF6534"/>
</dbReference>
<dbReference type="GO" id="GO:0005730">
    <property type="term" value="C:nucleolus"/>
    <property type="evidence" value="ECO:0007669"/>
    <property type="project" value="TreeGrafter"/>
</dbReference>
<feature type="transmembrane region" description="Helical" evidence="4">
    <location>
        <begin position="571"/>
        <end position="597"/>
    </location>
</feature>
<keyword evidence="4" id="KW-1133">Transmembrane helix</keyword>
<dbReference type="SMART" id="SM00343">
    <property type="entry name" value="ZnF_C2HC"/>
    <property type="match status" value="4"/>
</dbReference>
<feature type="compositionally biased region" description="Low complexity" evidence="3">
    <location>
        <begin position="112"/>
        <end position="124"/>
    </location>
</feature>
<evidence type="ECO:0000259" key="5">
    <source>
        <dbReference type="PROSITE" id="PS50158"/>
    </source>
</evidence>
<evidence type="ECO:0000313" key="7">
    <source>
        <dbReference type="Proteomes" id="UP000298390"/>
    </source>
</evidence>
<dbReference type="GO" id="GO:0006397">
    <property type="term" value="P:mRNA processing"/>
    <property type="evidence" value="ECO:0007669"/>
    <property type="project" value="UniProtKB-KW"/>
</dbReference>
<keyword evidence="4" id="KW-0472">Membrane</keyword>
<dbReference type="SUPFAM" id="SSF57756">
    <property type="entry name" value="Retrovirus zinc finger-like domains"/>
    <property type="match status" value="2"/>
</dbReference>
<keyword evidence="4" id="KW-0812">Transmembrane</keyword>
<dbReference type="STRING" id="34475.A0A4Y9Y2M2"/>
<accession>A0A4Y9Y2M2</accession>
<feature type="domain" description="CCHC-type" evidence="5">
    <location>
        <begin position="196"/>
        <end position="211"/>
    </location>
</feature>
<sequence>MALGANEGVGHEAERLTNLASYHLAGSTDSSPTYVGVSAMTRYTDVARKRTYVQAGLNYRENDLEGEEPALDSNQPGSNGGDVEDASQAGPSSESSKKRRKKDSSKRRKSESASAEDAANAAGDSQEKNDLDDEAVDGETRGDESGAGKAVEGERKRSRGAIRAERRRIRDAQARKEASERRRPKRKDPRTSDTVCFACREMGHAARECTKALEAPEGSGDASAGTGARKSVGKSAVGICYRCGSRKHNLSKCEEPVDHMNPLPFASCFVCSGRGHLASACPQNQSKGVYPNGGCCKLCGEITHLAKDCGLRKKADSTTPSVVLGTGKDAGADEDDFHMLKRRNAEVDHSEKVEQRVKRQAKVLVGAHSGIVKSFAKRTAPPAKKSGASSLGIRALSEFSLIVKPGRTGDSQSRAASFPAAMTSPVTSIGSVFICVIFTFILSGITIGQICSYFRGFPTDRKYVKTVVNTVMLLDVAHSTACAALIYTYLVHWHGNVTNLTLLHWTAALTAITQNITVTIVQWIWILAEKAYKVLMIPVLLTVIRIALGYLTAAFMFSMHVWPQYRDYNNARIVLCIALASVAANDVVITATQVYLLHRRRTGIRGTEYVIRTVMFYSVNTGALTTIFSIITLLSFVLDQSSLLYGGFIQVQCKLFENSLLVNINARRTLRDNQPSAVEIYPWDLNNT</sequence>
<feature type="transmembrane region" description="Helical" evidence="4">
    <location>
        <begin position="429"/>
        <end position="454"/>
    </location>
</feature>
<feature type="compositionally biased region" description="Basic residues" evidence="3">
    <location>
        <begin position="97"/>
        <end position="109"/>
    </location>
</feature>
<evidence type="ECO:0000256" key="4">
    <source>
        <dbReference type="SAM" id="Phobius"/>
    </source>
</evidence>
<dbReference type="PROSITE" id="PS50158">
    <property type="entry name" value="ZF_CCHC"/>
    <property type="match status" value="2"/>
</dbReference>
<feature type="transmembrane region" description="Helical" evidence="4">
    <location>
        <begin position="466"/>
        <end position="490"/>
    </location>
</feature>
<dbReference type="Proteomes" id="UP000298390">
    <property type="component" value="Unassembled WGS sequence"/>
</dbReference>
<feature type="compositionally biased region" description="Basic and acidic residues" evidence="3">
    <location>
        <begin position="162"/>
        <end position="181"/>
    </location>
</feature>